<evidence type="ECO:0000256" key="5">
    <source>
        <dbReference type="ARBA" id="ARBA00022801"/>
    </source>
</evidence>
<evidence type="ECO:0000256" key="6">
    <source>
        <dbReference type="ARBA" id="ARBA00023180"/>
    </source>
</evidence>
<dbReference type="GO" id="GO:0016052">
    <property type="term" value="P:carbohydrate catabolic process"/>
    <property type="evidence" value="ECO:0007669"/>
    <property type="project" value="InterPro"/>
</dbReference>
<comment type="catalytic activity">
    <reaction evidence="1 8">
        <text>Random hydrolysis of (1-&gt;6)-alpha-D-mannosidic linkages in unbranched (1-&gt;6)-mannans.</text>
        <dbReference type="EC" id="3.2.1.101"/>
    </reaction>
</comment>
<protein>
    <recommendedName>
        <fullName evidence="3 8">Mannan endo-1,6-alpha-mannosidase</fullName>
        <ecNumber evidence="3 8">3.2.1.101</ecNumber>
    </recommendedName>
</protein>
<dbReference type="EC" id="3.2.1.101" evidence="3 8"/>
<accession>A0A8J2HWB1</accession>
<evidence type="ECO:0000256" key="8">
    <source>
        <dbReference type="PIRNR" id="PIRNR016302"/>
    </source>
</evidence>
<evidence type="ECO:0000256" key="1">
    <source>
        <dbReference type="ARBA" id="ARBA00001452"/>
    </source>
</evidence>
<dbReference type="GeneID" id="67014561"/>
<dbReference type="PANTHER" id="PTHR12145">
    <property type="entry name" value="MANNAN ENDO-1,6-ALPHA-MANNOSIDASE DCW1"/>
    <property type="match status" value="1"/>
</dbReference>
<dbReference type="AlphaFoldDB" id="A0A8J2HWB1"/>
<gene>
    <name evidence="11" type="ORF">ALTATR162_LOCUS3048</name>
</gene>
<evidence type="ECO:0000313" key="12">
    <source>
        <dbReference type="Proteomes" id="UP000676310"/>
    </source>
</evidence>
<dbReference type="Pfam" id="PF03663">
    <property type="entry name" value="Glyco_hydro_76"/>
    <property type="match status" value="1"/>
</dbReference>
<keyword evidence="6" id="KW-0325">Glycoprotein</keyword>
<name>A0A8J2HWB1_9PLEO</name>
<keyword evidence="4 10" id="KW-0732">Signal</keyword>
<sequence>MFARIGMLSLALSCITNGLDLDVNSQDSIKSTAKKLASGIVSAYKANLSDIGIPGIFVDYREPDLSYSETYDFTSGVEFWKAGAVFGGLVEYSYLTGDTQYDALVSEGMQWQSGEGRNFMPVNQSEVLFSTAHSAWGLAAMTAAEMGFSKPKNGDWIDYAKNVFDIQASRFEEEDRDGTCGGGLPLWRDPFTIKDMGSNGNLFLLAARLARFTGNQTYAAWADKTFSWAKDVRLIVDVDEKKSFPTDYRVYTSLQLGCVAENWSHQSSDHGAVTEGAAIMYNITGAQNWTEAMVSLVRGSSAVQIDNILVEDKCVNACRPISRFQKGIAARSFARAVLFAPCATQTLRTMLEASAKGAASACEGTDDIRCEFTWLDGGAEWNSLSATASDGNLAELFNSLEAVQGLLYPLAKGLRNVNGTITGGHCSGDPTQNKDVSSTSDAGTPEKTGTASTVAASITAALAVAFAAALSF</sequence>
<evidence type="ECO:0000256" key="7">
    <source>
        <dbReference type="ARBA" id="ARBA00023295"/>
    </source>
</evidence>
<reference evidence="11" key="1">
    <citation type="submission" date="2021-05" db="EMBL/GenBank/DDBJ databases">
        <authorList>
            <person name="Stam R."/>
        </authorList>
    </citation>
    <scope>NUCLEOTIDE SEQUENCE</scope>
    <source>
        <strain evidence="11">CS162</strain>
    </source>
</reference>
<comment type="caution">
    <text evidence="11">The sequence shown here is derived from an EMBL/GenBank/DDBJ whole genome shotgun (WGS) entry which is preliminary data.</text>
</comment>
<evidence type="ECO:0000256" key="3">
    <source>
        <dbReference type="ARBA" id="ARBA00012350"/>
    </source>
</evidence>
<feature type="region of interest" description="Disordered" evidence="9">
    <location>
        <begin position="422"/>
        <end position="449"/>
    </location>
</feature>
<dbReference type="SUPFAM" id="SSF48208">
    <property type="entry name" value="Six-hairpin glycosidases"/>
    <property type="match status" value="1"/>
</dbReference>
<keyword evidence="7 8" id="KW-0326">Glycosidase</keyword>
<dbReference type="GO" id="GO:0009272">
    <property type="term" value="P:fungal-type cell wall biogenesis"/>
    <property type="evidence" value="ECO:0007669"/>
    <property type="project" value="TreeGrafter"/>
</dbReference>
<dbReference type="InterPro" id="IPR008928">
    <property type="entry name" value="6-hairpin_glycosidase_sf"/>
</dbReference>
<keyword evidence="12" id="KW-1185">Reference proteome</keyword>
<feature type="chain" id="PRO_5035302956" description="Mannan endo-1,6-alpha-mannosidase" evidence="10">
    <location>
        <begin position="19"/>
        <end position="472"/>
    </location>
</feature>
<evidence type="ECO:0000256" key="4">
    <source>
        <dbReference type="ARBA" id="ARBA00022729"/>
    </source>
</evidence>
<comment type="similarity">
    <text evidence="2 8">Belongs to the glycosyl hydrolase 76 family.</text>
</comment>
<evidence type="ECO:0000313" key="11">
    <source>
        <dbReference type="EMBL" id="CAG5153135.1"/>
    </source>
</evidence>
<dbReference type="RefSeq" id="XP_043166589.1">
    <property type="nucleotide sequence ID" value="XM_043310654.1"/>
</dbReference>
<dbReference type="Proteomes" id="UP000676310">
    <property type="component" value="Unassembled WGS sequence"/>
</dbReference>
<feature type="compositionally biased region" description="Polar residues" evidence="9">
    <location>
        <begin position="429"/>
        <end position="442"/>
    </location>
</feature>
<evidence type="ECO:0000256" key="10">
    <source>
        <dbReference type="SAM" id="SignalP"/>
    </source>
</evidence>
<dbReference type="EMBL" id="CAJRGZ010000016">
    <property type="protein sequence ID" value="CAG5153135.1"/>
    <property type="molecule type" value="Genomic_DNA"/>
</dbReference>
<dbReference type="InterPro" id="IPR005198">
    <property type="entry name" value="Glyco_hydro_76"/>
</dbReference>
<dbReference type="OrthoDB" id="4187847at2759"/>
<keyword evidence="5 8" id="KW-0378">Hydrolase</keyword>
<proteinExistence type="inferred from homology"/>
<organism evidence="11 12">
    <name type="scientific">Alternaria atra</name>
    <dbReference type="NCBI Taxonomy" id="119953"/>
    <lineage>
        <taxon>Eukaryota</taxon>
        <taxon>Fungi</taxon>
        <taxon>Dikarya</taxon>
        <taxon>Ascomycota</taxon>
        <taxon>Pezizomycotina</taxon>
        <taxon>Dothideomycetes</taxon>
        <taxon>Pleosporomycetidae</taxon>
        <taxon>Pleosporales</taxon>
        <taxon>Pleosporineae</taxon>
        <taxon>Pleosporaceae</taxon>
        <taxon>Alternaria</taxon>
        <taxon>Alternaria sect. Ulocladioides</taxon>
    </lineage>
</organism>
<evidence type="ECO:0000256" key="2">
    <source>
        <dbReference type="ARBA" id="ARBA00009699"/>
    </source>
</evidence>
<dbReference type="InterPro" id="IPR014480">
    <property type="entry name" value="Mannan-1_6-alpha_mannosidase"/>
</dbReference>
<dbReference type="GO" id="GO:0008496">
    <property type="term" value="F:mannan endo-1,6-alpha-mannosidase activity"/>
    <property type="evidence" value="ECO:0007669"/>
    <property type="project" value="UniProtKB-UniRule"/>
</dbReference>
<feature type="signal peptide" evidence="10">
    <location>
        <begin position="1"/>
        <end position="18"/>
    </location>
</feature>
<dbReference type="PANTHER" id="PTHR12145:SF36">
    <property type="entry name" value="MANNAN ENDO-1,6-ALPHA-MANNOSIDASE DCW1"/>
    <property type="match status" value="1"/>
</dbReference>
<dbReference type="PIRSF" id="PIRSF016302">
    <property type="entry name" value="Man_a_manosd"/>
    <property type="match status" value="1"/>
</dbReference>
<dbReference type="Gene3D" id="1.50.10.20">
    <property type="match status" value="1"/>
</dbReference>
<evidence type="ECO:0000256" key="9">
    <source>
        <dbReference type="SAM" id="MobiDB-lite"/>
    </source>
</evidence>